<organism evidence="3 4">
    <name type="scientific">Durusdinium trenchii</name>
    <dbReference type="NCBI Taxonomy" id="1381693"/>
    <lineage>
        <taxon>Eukaryota</taxon>
        <taxon>Sar</taxon>
        <taxon>Alveolata</taxon>
        <taxon>Dinophyceae</taxon>
        <taxon>Suessiales</taxon>
        <taxon>Symbiodiniaceae</taxon>
        <taxon>Durusdinium</taxon>
    </lineage>
</organism>
<feature type="domain" description="Integrase catalytic" evidence="2">
    <location>
        <begin position="1408"/>
        <end position="1574"/>
    </location>
</feature>
<proteinExistence type="predicted"/>
<comment type="caution">
    <text evidence="3">The sequence shown here is derived from an EMBL/GenBank/DDBJ whole genome shotgun (WGS) entry which is preliminary data.</text>
</comment>
<evidence type="ECO:0000256" key="1">
    <source>
        <dbReference type="SAM" id="MobiDB-lite"/>
    </source>
</evidence>
<dbReference type="Proteomes" id="UP001642484">
    <property type="component" value="Unassembled WGS sequence"/>
</dbReference>
<dbReference type="Gene3D" id="3.30.420.10">
    <property type="entry name" value="Ribonuclease H-like superfamily/Ribonuclease H"/>
    <property type="match status" value="1"/>
</dbReference>
<feature type="region of interest" description="Disordered" evidence="1">
    <location>
        <begin position="1717"/>
        <end position="1740"/>
    </location>
</feature>
<evidence type="ECO:0000313" key="4">
    <source>
        <dbReference type="Proteomes" id="UP001642484"/>
    </source>
</evidence>
<gene>
    <name evidence="3" type="ORF">CCMP2556_LOCUS27855</name>
</gene>
<dbReference type="SUPFAM" id="SSF53098">
    <property type="entry name" value="Ribonuclease H-like"/>
    <property type="match status" value="1"/>
</dbReference>
<feature type="region of interest" description="Disordered" evidence="1">
    <location>
        <begin position="807"/>
        <end position="840"/>
    </location>
</feature>
<dbReference type="PROSITE" id="PS50994">
    <property type="entry name" value="INTEGRASE"/>
    <property type="match status" value="1"/>
</dbReference>
<feature type="region of interest" description="Disordered" evidence="1">
    <location>
        <begin position="1753"/>
        <end position="1871"/>
    </location>
</feature>
<dbReference type="InterPro" id="IPR001584">
    <property type="entry name" value="Integrase_cat-core"/>
</dbReference>
<name>A0ABP0MXB1_9DINO</name>
<feature type="compositionally biased region" description="Basic and acidic residues" evidence="1">
    <location>
        <begin position="1717"/>
        <end position="1726"/>
    </location>
</feature>
<protein>
    <recommendedName>
        <fullName evidence="2">Integrase catalytic domain-containing protein</fullName>
    </recommendedName>
</protein>
<sequence>MSSGPPMSYVKWRRTIDANANELIFEGVIDPDEEEENKLHFGEPRNIITEFWFTPPPEANHYYYGYDETIREIEPGWDGSDENYLPPTKRYYQVYVEQLASSVDDLLSRLSDSDTDVDDYKTGKRLTRQEKKQIEKELSFHDILSQSEEYIQKFIESAQKEETSFLEWKSLKPVPPEETKRILSDPEQKKRVISSRACYRDKNKNVPPLKAKTRIVARGNQDPDLKSLTRQAPTPTRVSEMMTFLIFLSGLHSKAFRSDKVWKLWAGDASTAFLQGQQDLSERAGKLYLKAPRDPLLIRAGVFKSELYEILGNVYGLSNATWAQEVTKRLVNLGFIVHSFDRMMFWYPDPDNAPCPAAVLICYVDDFLITFNTSFPFQQFVDSFKWGSQQFLEQGSPLVFKGKEIHLEQTGDVQTLRIVQETFITNLEMGQVGKKQNKAEVLASHVWPEFRSISGCLQWLSGQTRLDISSAVSLSNRGQETTYADLDCLYKTLQHVKDTSKLGIRLYPGPIDESTVVMAYSDASWANAQGSASQRGQIITLAPATVTEKPCYGGLMYWKSSRSKRVCRSTLAAEAVSADSAADRLAYVQYALGELVFGVAAHRVGPRLRALLATDCKSLYDSVSSPNPTVEDKRSLVNIRSIQEVVSRNTIHWIPTALQMADSLTKVSADLRDTLLSWLQKPVIHLRECGSGKASKSSVGIEYIEQTLKSGLATRLVYQKRKLMSDYESIVRQPSESVRAFANRYRRAEQALQSVSVDIRGMYDDESRGNRLLERSRLSPENQRLVLIGSAYNLAYEVEDDQLEAIEEEDDPHESEAEHEAEQEDDQYDQQELADEEAPEESFADIAEVLTVTAKKLQSLTLGRKFSGSKSIEERKKTSTCAACGQVGFSVRQWSTYAGPRKHPPFSQSQMLRPTPPRWLKAWRQVIQTLLSLEWLSLQWMSKMVKLQAGRFTRAWMTLHETVAQQEVDKTLARMKREPPSSSLGAYAVQASQAAQVVIYSDEEEYMDDSQVNSQDEEWNWEEHQQPIQTQGPIRPGQQKELLGRIRKAAEAECTMYEDNTNYKDRPEELAERRALERPVVEEAMQWCRMQRQAGRYYLIENPQTSRLWDEESVQSMLQDTGGQTVTCHSGAYGAMNSKGNPIRKTFRFASNNKDILTFLQDKLSAEELKLRAAQSDLKKVYATFTQPVLDQKPWQDVIAQARTLFTSSSTNNIILEASSGLYKKIQELLPWEITRLQVCLRPLVQRLPQHVPHTHRGHVLKFVGREDLSIMAEDLADIHFPRGRFEAPVELAIFFYGYPSLSDEHLGIPGEEAALHDQEPQQAEHRQNPTKEIFHDEIFFPNTPGIDRTIKASVARMHKNMGHLPPNETIKLFCLNGITSDQVIKCTKAMTCSACEQAKPPKPPNPASSHPQYLGQFADNLQADIFYLRDATSRNHPVLGIICEATHLHAAIRLDSRQPIHLAQAFRNAWVRNFGFPLRLSVDDDGAFKSNFMDYCDEGGVFLDFIPPEAHFKLGTIERHNGTLRMLLEKIVDSTPCSTPEDLDNAIVSALYSKNSATWTSGRPPFIAAFGKIPRVGLDFINDPRALIAGSSRSEAQQQAAMMRCEAYKALAEASSTLRRALLRKTNQQPAEPPEPGSLLAYWRWTVRSHRKRGGYRIARYLGKDPDNSSYWIQSGSHTIKVAPNQVRNVFGYEEYVPTREDVKALKAAEDNIRSDLWQDHRLPPEAEPPLPDEEPEIPPEDAAAFELADGDFPSVDAPLTTPEVHEPPPHEPLVLPLPKKSPALAIQDQRESFDPSQPSAPHPGDGESAPNNAAGWLTPHGLDPSPPQALPDQPVDLTGDDDDGQPDLSRIVPTTPQGIADEPLPQLPAKRPFDALKADVSARMNAPGSFELYGYQSDFARPFQNLECWARLDLCVSQPPLRILD</sequence>
<dbReference type="EMBL" id="CAXAMN010020447">
    <property type="protein sequence ID" value="CAK9056143.1"/>
    <property type="molecule type" value="Genomic_DNA"/>
</dbReference>
<reference evidence="3 4" key="1">
    <citation type="submission" date="2024-02" db="EMBL/GenBank/DDBJ databases">
        <authorList>
            <person name="Chen Y."/>
            <person name="Shah S."/>
            <person name="Dougan E. K."/>
            <person name="Thang M."/>
            <person name="Chan C."/>
        </authorList>
    </citation>
    <scope>NUCLEOTIDE SEQUENCE [LARGE SCALE GENOMIC DNA]</scope>
</reference>
<evidence type="ECO:0000259" key="2">
    <source>
        <dbReference type="PROSITE" id="PS50994"/>
    </source>
</evidence>
<dbReference type="InterPro" id="IPR012337">
    <property type="entry name" value="RNaseH-like_sf"/>
</dbReference>
<accession>A0ABP0MXB1</accession>
<dbReference type="InterPro" id="IPR036397">
    <property type="entry name" value="RNaseH_sf"/>
</dbReference>
<evidence type="ECO:0000313" key="3">
    <source>
        <dbReference type="EMBL" id="CAK9056143.1"/>
    </source>
</evidence>
<keyword evidence="4" id="KW-1185">Reference proteome</keyword>
<feature type="compositionally biased region" description="Acidic residues" evidence="1">
    <location>
        <begin position="821"/>
        <end position="840"/>
    </location>
</feature>